<feature type="domain" description="PhoU" evidence="3">
    <location>
        <begin position="34"/>
        <end position="121"/>
    </location>
</feature>
<dbReference type="InterPro" id="IPR026022">
    <property type="entry name" value="PhoU_dom"/>
</dbReference>
<sequence length="253" mass="28240">MTEPSHPGKTPADLTAGHTVRRYDRELAKLRGIILTMGDHVVEQTRAAVAAVVEREETQAFRVLDREPQVDYLSLDADEEAFRVIIRHQPTAVDLRIVLALSKIAAELERAGDKAARIARQALELAQPGRGADLLAEDLQVVFRILDDEVCCMLERSLHAVRDFDVAQAVEIFESEPELQDAAASLRQRFCQGSQDGLIPHQSVCLLTSAHALERIGNHASNIAEQVVYVALGQDVRYRNREILIETLRHHGY</sequence>
<dbReference type="InterPro" id="IPR028366">
    <property type="entry name" value="PhoU"/>
</dbReference>
<dbReference type="GO" id="GO:0006817">
    <property type="term" value="P:phosphate ion transport"/>
    <property type="evidence" value="ECO:0007669"/>
    <property type="project" value="UniProtKB-KW"/>
</dbReference>
<gene>
    <name evidence="4" type="primary">phoU</name>
    <name evidence="4" type="ORF">G3446_18465</name>
</gene>
<keyword evidence="2" id="KW-0813">Transport</keyword>
<protein>
    <submittedName>
        <fullName evidence="4">Phosphate signaling complex protein PhoU</fullName>
    </submittedName>
</protein>
<dbReference type="PANTHER" id="PTHR42930:SF3">
    <property type="entry name" value="PHOSPHATE-SPECIFIC TRANSPORT SYSTEM ACCESSORY PROTEIN PHOU"/>
    <property type="match status" value="1"/>
</dbReference>
<evidence type="ECO:0000313" key="5">
    <source>
        <dbReference type="Proteomes" id="UP000483379"/>
    </source>
</evidence>
<dbReference type="NCBIfam" id="TIGR02135">
    <property type="entry name" value="phoU_full"/>
    <property type="match status" value="1"/>
</dbReference>
<dbReference type="SUPFAM" id="SSF109755">
    <property type="entry name" value="PhoU-like"/>
    <property type="match status" value="1"/>
</dbReference>
<dbReference type="InterPro" id="IPR038078">
    <property type="entry name" value="PhoU-like_sf"/>
</dbReference>
<comment type="caution">
    <text evidence="4">The sequence shown here is derived from an EMBL/GenBank/DDBJ whole genome shotgun (WGS) entry which is preliminary data.</text>
</comment>
<accession>A0A6M0K274</accession>
<reference evidence="4 5" key="1">
    <citation type="submission" date="2020-02" db="EMBL/GenBank/DDBJ databases">
        <title>Genome sequences of Thiorhodococcus mannitoliphagus and Thiorhodococcus minor, purple sulfur photosynthetic bacteria in the gammaproteobacterial family, Chromatiaceae.</title>
        <authorList>
            <person name="Aviles F.A."/>
            <person name="Meyer T.E."/>
            <person name="Kyndt J.A."/>
        </authorList>
    </citation>
    <scope>NUCLEOTIDE SEQUENCE [LARGE SCALE GENOMIC DNA]</scope>
    <source>
        <strain evidence="4 5">DSM 11518</strain>
    </source>
</reference>
<dbReference type="AlphaFoldDB" id="A0A6M0K274"/>
<evidence type="ECO:0000256" key="1">
    <source>
        <dbReference type="ARBA" id="ARBA00008107"/>
    </source>
</evidence>
<keyword evidence="5" id="KW-1185">Reference proteome</keyword>
<dbReference type="RefSeq" id="WP_164454309.1">
    <property type="nucleotide sequence ID" value="NZ_JAAIJQ010000064.1"/>
</dbReference>
<dbReference type="Pfam" id="PF01895">
    <property type="entry name" value="PhoU"/>
    <property type="match status" value="2"/>
</dbReference>
<name>A0A6M0K274_9GAMM</name>
<dbReference type="PANTHER" id="PTHR42930">
    <property type="entry name" value="PHOSPHATE-SPECIFIC TRANSPORT SYSTEM ACCESSORY PROTEIN PHOU"/>
    <property type="match status" value="1"/>
</dbReference>
<organism evidence="4 5">
    <name type="scientific">Thiorhodococcus minor</name>
    <dbReference type="NCBI Taxonomy" id="57489"/>
    <lineage>
        <taxon>Bacteria</taxon>
        <taxon>Pseudomonadati</taxon>
        <taxon>Pseudomonadota</taxon>
        <taxon>Gammaproteobacteria</taxon>
        <taxon>Chromatiales</taxon>
        <taxon>Chromatiaceae</taxon>
        <taxon>Thiorhodococcus</taxon>
    </lineage>
</organism>
<evidence type="ECO:0000256" key="2">
    <source>
        <dbReference type="ARBA" id="ARBA00022592"/>
    </source>
</evidence>
<dbReference type="EMBL" id="JAAIJQ010000064">
    <property type="protein sequence ID" value="NEV63846.1"/>
    <property type="molecule type" value="Genomic_DNA"/>
</dbReference>
<feature type="domain" description="PhoU" evidence="3">
    <location>
        <begin position="148"/>
        <end position="227"/>
    </location>
</feature>
<evidence type="ECO:0000313" key="4">
    <source>
        <dbReference type="EMBL" id="NEV63846.1"/>
    </source>
</evidence>
<proteinExistence type="inferred from homology"/>
<dbReference type="Gene3D" id="1.20.58.220">
    <property type="entry name" value="Phosphate transport system protein phou homolog 2, domain 2"/>
    <property type="match status" value="1"/>
</dbReference>
<comment type="similarity">
    <text evidence="1">Belongs to the PhoU family.</text>
</comment>
<dbReference type="GO" id="GO:0030643">
    <property type="term" value="P:intracellular phosphate ion homeostasis"/>
    <property type="evidence" value="ECO:0007669"/>
    <property type="project" value="InterPro"/>
</dbReference>
<dbReference type="GO" id="GO:0045936">
    <property type="term" value="P:negative regulation of phosphate metabolic process"/>
    <property type="evidence" value="ECO:0007669"/>
    <property type="project" value="InterPro"/>
</dbReference>
<dbReference type="Proteomes" id="UP000483379">
    <property type="component" value="Unassembled WGS sequence"/>
</dbReference>
<evidence type="ECO:0000259" key="3">
    <source>
        <dbReference type="Pfam" id="PF01895"/>
    </source>
</evidence>
<keyword evidence="2" id="KW-0592">Phosphate transport</keyword>